<sequence>MDKMYKKQRTINKILDEAQQQINDIEDNTKVCKEKLSESCQKAINEIKKFESEMGEKIEKYKDLKKGALVDQMKEVTRIGEWYNKKVEEMNNLINEPESQPSEKLTKLELLLNEIETSDNDKHWHNESSVTSEVQLKNMTRIPTTIAQTMARNVFILETGVVNLHVSPQGQGCQIIVNDNFPKVWKRYRTIVVEMKKIGETGWKQIREINDETQSMLFVGDVEQHCSYLIRARACVCDGLSLSDYCQPQQFSISRPSKGDH</sequence>
<name>X6MGV6_RETFI</name>
<evidence type="ECO:0000313" key="3">
    <source>
        <dbReference type="Proteomes" id="UP000023152"/>
    </source>
</evidence>
<evidence type="ECO:0000256" key="1">
    <source>
        <dbReference type="SAM" id="Coils"/>
    </source>
</evidence>
<gene>
    <name evidence="2" type="ORF">RFI_24124</name>
</gene>
<accession>X6MGV6</accession>
<evidence type="ECO:0000313" key="2">
    <source>
        <dbReference type="EMBL" id="ETO13253.1"/>
    </source>
</evidence>
<feature type="coiled-coil region" evidence="1">
    <location>
        <begin position="8"/>
        <end position="60"/>
    </location>
</feature>
<organism evidence="2 3">
    <name type="scientific">Reticulomyxa filosa</name>
    <dbReference type="NCBI Taxonomy" id="46433"/>
    <lineage>
        <taxon>Eukaryota</taxon>
        <taxon>Sar</taxon>
        <taxon>Rhizaria</taxon>
        <taxon>Retaria</taxon>
        <taxon>Foraminifera</taxon>
        <taxon>Monothalamids</taxon>
        <taxon>Reticulomyxidae</taxon>
        <taxon>Reticulomyxa</taxon>
    </lineage>
</organism>
<keyword evidence="3" id="KW-1185">Reference proteome</keyword>
<proteinExistence type="predicted"/>
<dbReference type="AlphaFoldDB" id="X6MGV6"/>
<dbReference type="EMBL" id="ASPP01020717">
    <property type="protein sequence ID" value="ETO13253.1"/>
    <property type="molecule type" value="Genomic_DNA"/>
</dbReference>
<dbReference type="Proteomes" id="UP000023152">
    <property type="component" value="Unassembled WGS sequence"/>
</dbReference>
<keyword evidence="1" id="KW-0175">Coiled coil</keyword>
<protein>
    <submittedName>
        <fullName evidence="2">Uncharacterized protein</fullName>
    </submittedName>
</protein>
<comment type="caution">
    <text evidence="2">The sequence shown here is derived from an EMBL/GenBank/DDBJ whole genome shotgun (WGS) entry which is preliminary data.</text>
</comment>
<reference evidence="2 3" key="1">
    <citation type="journal article" date="2013" name="Curr. Biol.">
        <title>The Genome of the Foraminiferan Reticulomyxa filosa.</title>
        <authorList>
            <person name="Glockner G."/>
            <person name="Hulsmann N."/>
            <person name="Schleicher M."/>
            <person name="Noegel A.A."/>
            <person name="Eichinger L."/>
            <person name="Gallinger C."/>
            <person name="Pawlowski J."/>
            <person name="Sierra R."/>
            <person name="Euteneuer U."/>
            <person name="Pillet L."/>
            <person name="Moustafa A."/>
            <person name="Platzer M."/>
            <person name="Groth M."/>
            <person name="Szafranski K."/>
            <person name="Schliwa M."/>
        </authorList>
    </citation>
    <scope>NUCLEOTIDE SEQUENCE [LARGE SCALE GENOMIC DNA]</scope>
</reference>